<protein>
    <submittedName>
        <fullName evidence="1">Uncharacterized protein</fullName>
    </submittedName>
</protein>
<proteinExistence type="predicted"/>
<keyword evidence="2" id="KW-1185">Reference proteome</keyword>
<evidence type="ECO:0000313" key="1">
    <source>
        <dbReference type="EMBL" id="KUI56157.1"/>
    </source>
</evidence>
<name>A0A194UWQ6_CYTMA</name>
<accession>A0A194UWQ6</accession>
<dbReference type="EMBL" id="KN714686">
    <property type="protein sequence ID" value="KUI56157.1"/>
    <property type="molecule type" value="Genomic_DNA"/>
</dbReference>
<sequence length="334" mass="33698">MLARRVQERPLLDAGAVRVGQEARRVRHAHLDGRMYPQALAAERDAMVAVVPVARLEAVHKQGLALGLDGIGGGPVGEAVLQAEDEPLDPGEDARDVLGGPDAVVAVPGRLAVGLVGHVGVPDDGAARVGEPPDADKVSAVPQRCVPVAQHHGVRVDGLLPLQAVGGDGLELDLHDDAQRAERQERRAEELVVLGAGAGARGAVGGHDPDLHDGLAYEPVVEGRAVRAGGDDARGGLLVDAAQVGHGQPHAVELLAQLPQADAGLEVDDVGVPVAAGEVDGLLDLGDGLGPDVELGAAGEGAGPGLVGLLCCGAEGDPVGGVLLDHVQHSLVEG</sequence>
<dbReference type="Proteomes" id="UP000078576">
    <property type="component" value="Unassembled WGS sequence"/>
</dbReference>
<organism evidence="1 2">
    <name type="scientific">Cytospora mali</name>
    <name type="common">Apple Valsa canker fungus</name>
    <name type="synonym">Valsa mali</name>
    <dbReference type="NCBI Taxonomy" id="578113"/>
    <lineage>
        <taxon>Eukaryota</taxon>
        <taxon>Fungi</taxon>
        <taxon>Dikarya</taxon>
        <taxon>Ascomycota</taxon>
        <taxon>Pezizomycotina</taxon>
        <taxon>Sordariomycetes</taxon>
        <taxon>Sordariomycetidae</taxon>
        <taxon>Diaporthales</taxon>
        <taxon>Cytosporaceae</taxon>
        <taxon>Cytospora</taxon>
    </lineage>
</organism>
<reference evidence="2" key="1">
    <citation type="submission" date="2014-12" db="EMBL/GenBank/DDBJ databases">
        <title>Genome Sequence of Valsa Canker Pathogens Uncovers a Specific Adaption of Colonization on Woody Bark.</title>
        <authorList>
            <person name="Yin Z."/>
            <person name="Liu H."/>
            <person name="Gao X."/>
            <person name="Li Z."/>
            <person name="Song N."/>
            <person name="Ke X."/>
            <person name="Dai Q."/>
            <person name="Wu Y."/>
            <person name="Sun Y."/>
            <person name="Xu J.-R."/>
            <person name="Kang Z.K."/>
            <person name="Wang L."/>
            <person name="Huang L."/>
        </authorList>
    </citation>
    <scope>NUCLEOTIDE SEQUENCE [LARGE SCALE GENOMIC DNA]</scope>
    <source>
        <strain evidence="2">SXYL134</strain>
    </source>
</reference>
<evidence type="ECO:0000313" key="2">
    <source>
        <dbReference type="Proteomes" id="UP000078576"/>
    </source>
</evidence>
<dbReference type="AlphaFoldDB" id="A0A194UWQ6"/>
<gene>
    <name evidence="1" type="ORF">VP1G_10767</name>
</gene>